<dbReference type="GeneID" id="479167"/>
<dbReference type="GO" id="GO:0031901">
    <property type="term" value="C:early endosome membrane"/>
    <property type="evidence" value="ECO:0007669"/>
    <property type="project" value="UniProtKB-SubCell"/>
</dbReference>
<evidence type="ECO:0000256" key="6">
    <source>
        <dbReference type="ARBA" id="ARBA00022771"/>
    </source>
</evidence>
<dbReference type="FunFam" id="3.30.500.40:FF:000002">
    <property type="entry name" value="Zinc finger FYVE domain-containing protein 16"/>
    <property type="match status" value="1"/>
</dbReference>
<dbReference type="FunFam" id="3.30.1360.220:FF:000001">
    <property type="entry name" value="Zinc finger, FYVE domain-containing 9a"/>
    <property type="match status" value="1"/>
</dbReference>
<evidence type="ECO:0000313" key="16">
    <source>
        <dbReference type="Ensembl" id="ENSCAFP00030029550.1"/>
    </source>
</evidence>
<evidence type="ECO:0000256" key="7">
    <source>
        <dbReference type="ARBA" id="ARBA00022833"/>
    </source>
</evidence>
<dbReference type="InterPro" id="IPR022557">
    <property type="entry name" value="SARA-like_C"/>
</dbReference>
<organism evidence="16 18">
    <name type="scientific">Canis lupus familiaris</name>
    <name type="common">Dog</name>
    <name type="synonym">Canis familiaris</name>
    <dbReference type="NCBI Taxonomy" id="9615"/>
    <lineage>
        <taxon>Eukaryota</taxon>
        <taxon>Metazoa</taxon>
        <taxon>Chordata</taxon>
        <taxon>Craniata</taxon>
        <taxon>Vertebrata</taxon>
        <taxon>Euteleostomi</taxon>
        <taxon>Mammalia</taxon>
        <taxon>Eutheria</taxon>
        <taxon>Laurasiatheria</taxon>
        <taxon>Carnivora</taxon>
        <taxon>Caniformia</taxon>
        <taxon>Canidae</taxon>
        <taxon>Canis</taxon>
    </lineage>
</organism>
<dbReference type="PANTHER" id="PTHR46319:SF1">
    <property type="entry name" value="ZINC FINGER FYVE DOMAIN-CONTAINING PROTEIN 16"/>
    <property type="match status" value="1"/>
</dbReference>
<dbReference type="SMART" id="SM01421">
    <property type="entry name" value="DUF3480"/>
    <property type="match status" value="1"/>
</dbReference>
<feature type="region of interest" description="Disordered" evidence="13">
    <location>
        <begin position="642"/>
        <end position="683"/>
    </location>
</feature>
<keyword evidence="4 11" id="KW-0479">Metal-binding</keyword>
<keyword evidence="2 11" id="KW-0963">Cytoplasm</keyword>
<dbReference type="GO" id="GO:0005829">
    <property type="term" value="C:cytosol"/>
    <property type="evidence" value="ECO:0007669"/>
    <property type="project" value="UniProtKB-UniRule"/>
</dbReference>
<dbReference type="RefSeq" id="XP_038516879.1">
    <property type="nucleotide sequence ID" value="XM_038660951.1"/>
</dbReference>
<evidence type="ECO:0000256" key="13">
    <source>
        <dbReference type="SAM" id="MobiDB-lite"/>
    </source>
</evidence>
<evidence type="ECO:0000256" key="9">
    <source>
        <dbReference type="ARBA" id="ARBA00054273"/>
    </source>
</evidence>
<reference evidence="16" key="2">
    <citation type="submission" date="2019-03" db="EMBL/GenBank/DDBJ databases">
        <authorList>
            <person name="Warren W.C."/>
            <person name="Johnson G.S."/>
        </authorList>
    </citation>
    <scope>NUCLEOTIDE SEQUENCE [LARGE SCALE GENOMIC DNA]</scope>
    <source>
        <strain evidence="16">Basenji</strain>
    </source>
</reference>
<evidence type="ECO:0000256" key="5">
    <source>
        <dbReference type="ARBA" id="ARBA00022753"/>
    </source>
</evidence>
<evidence type="ECO:0000256" key="11">
    <source>
        <dbReference type="PIRNR" id="PIRNR037289"/>
    </source>
</evidence>
<dbReference type="Gene3D" id="3.30.40.10">
    <property type="entry name" value="Zinc/RING finger domain, C3HC4 (zinc finger)"/>
    <property type="match status" value="1"/>
</dbReference>
<gene>
    <name evidence="16" type="primary">ZFYVE16</name>
</gene>
<evidence type="ECO:0000313" key="17">
    <source>
        <dbReference type="Proteomes" id="UP000002254"/>
    </source>
</evidence>
<dbReference type="InterPro" id="IPR035438">
    <property type="entry name" value="SARA/endofin"/>
</dbReference>
<comment type="function">
    <text evidence="9">May be involved in regulating membrane trafficking in the endosomal pathway. Overexpression induces endosome aggregation. Required to target TOM1 to endosomes.</text>
</comment>
<dbReference type="SMART" id="SM00064">
    <property type="entry name" value="FYVE"/>
    <property type="match status" value="1"/>
</dbReference>
<keyword evidence="5 11" id="KW-0967">Endosome</keyword>
<keyword evidence="8 11" id="KW-0472">Membrane</keyword>
<evidence type="ECO:0000313" key="18">
    <source>
        <dbReference type="Proteomes" id="UP000694429"/>
    </source>
</evidence>
<dbReference type="CTD" id="9765"/>
<dbReference type="GO" id="GO:0008270">
    <property type="term" value="F:zinc ion binding"/>
    <property type="evidence" value="ECO:0007669"/>
    <property type="project" value="UniProtKB-KW"/>
</dbReference>
<dbReference type="Proteomes" id="UP000694429">
    <property type="component" value="Chromosome 3"/>
</dbReference>
<name>A0A8C0NQS0_CANLF</name>
<dbReference type="Ensembl" id="ENSCAFT00030033883.1">
    <property type="protein sequence ID" value="ENSCAFP00030029550.1"/>
    <property type="gene ID" value="ENSCAFG00030018127.1"/>
</dbReference>
<proteinExistence type="predicted"/>
<comment type="subunit">
    <text evidence="10">Interacts (via C-terminus) with TOM1 (via C-terminus); interaction is required to target TOM1 to endosomes. Does not interact with TOM1L1 or TOM1L2.</text>
</comment>
<dbReference type="InterPro" id="IPR017455">
    <property type="entry name" value="Znf_FYVE-rel"/>
</dbReference>
<reference evidence="16" key="3">
    <citation type="submission" date="2025-05" db="UniProtKB">
        <authorList>
            <consortium name="Ensembl"/>
        </authorList>
    </citation>
    <scope>IDENTIFICATION</scope>
</reference>
<feature type="region of interest" description="Disordered" evidence="13">
    <location>
        <begin position="466"/>
        <end position="499"/>
    </location>
</feature>
<dbReference type="InterPro" id="IPR011011">
    <property type="entry name" value="Znf_FYVE_PHD"/>
</dbReference>
<dbReference type="Proteomes" id="UP000002254">
    <property type="component" value="Chromosome 3"/>
</dbReference>
<evidence type="ECO:0000256" key="2">
    <source>
        <dbReference type="ARBA" id="ARBA00022490"/>
    </source>
</evidence>
<evidence type="ECO:0000256" key="10">
    <source>
        <dbReference type="ARBA" id="ARBA00063841"/>
    </source>
</evidence>
<dbReference type="GO" id="GO:0005545">
    <property type="term" value="F:1-phosphatidylinositol binding"/>
    <property type="evidence" value="ECO:0007669"/>
    <property type="project" value="UniProtKB-ARBA"/>
</dbReference>
<evidence type="ECO:0000313" key="15">
    <source>
        <dbReference type="Ensembl" id="ENSCAFP00000075014.1"/>
    </source>
</evidence>
<dbReference type="Ensembl" id="ENSCAFT00000110100.1">
    <property type="protein sequence ID" value="ENSCAFP00000075014.1"/>
    <property type="gene ID" value="ENSCAFG00000008834.5"/>
</dbReference>
<dbReference type="PIRSF" id="PIRSF037289">
    <property type="entry name" value="SARA/endofin"/>
    <property type="match status" value="1"/>
</dbReference>
<keyword evidence="6 12" id="KW-0863">Zinc-finger</keyword>
<dbReference type="Gene3D" id="3.30.500.40">
    <property type="match status" value="1"/>
</dbReference>
<evidence type="ECO:0000256" key="8">
    <source>
        <dbReference type="ARBA" id="ARBA00023136"/>
    </source>
</evidence>
<evidence type="ECO:0000256" key="1">
    <source>
        <dbReference type="ARBA" id="ARBA00004220"/>
    </source>
</evidence>
<evidence type="ECO:0000256" key="12">
    <source>
        <dbReference type="PROSITE-ProRule" id="PRU00091"/>
    </source>
</evidence>
<dbReference type="InterPro" id="IPR000306">
    <property type="entry name" value="Znf_FYVE"/>
</dbReference>
<dbReference type="Pfam" id="PF01363">
    <property type="entry name" value="FYVE"/>
    <property type="match status" value="1"/>
</dbReference>
<dbReference type="PROSITE" id="PS50178">
    <property type="entry name" value="ZF_FYVE"/>
    <property type="match status" value="1"/>
</dbReference>
<dbReference type="PANTHER" id="PTHR46319">
    <property type="entry name" value="ZINC FINGER FYVE DOMAIN-CONTAINING PROTEIN"/>
    <property type="match status" value="1"/>
</dbReference>
<reference evidence="15 17" key="1">
    <citation type="journal article" date="2005" name="Nature">
        <title>Genome sequence, comparative analysis and haplotype structure of the domestic dog.</title>
        <authorList>
            <consortium name="Broad Sequencing Platform"/>
            <person name="Lindblad-Toh K."/>
            <person name="Wade C.M."/>
            <person name="Mikkelsen T.S."/>
            <person name="Karlsson E.K."/>
            <person name="Jaffe D.B."/>
            <person name="Kamal M."/>
            <person name="Clamp M."/>
            <person name="Chang J.L."/>
            <person name="Kulbokas E.J. III"/>
            <person name="Zody M.C."/>
            <person name="Mauceli E."/>
            <person name="Xie X."/>
            <person name="Breen M."/>
            <person name="Wayne R.K."/>
            <person name="Ostrander E.A."/>
            <person name="Ponting C.P."/>
            <person name="Galibert F."/>
            <person name="Smith D.R."/>
            <person name="DeJong P.J."/>
            <person name="Kirkness E."/>
            <person name="Alvarez P."/>
            <person name="Biagi T."/>
            <person name="Brockman W."/>
            <person name="Butler J."/>
            <person name="Chin C.W."/>
            <person name="Cook A."/>
            <person name="Cuff J."/>
            <person name="Daly M.J."/>
            <person name="DeCaprio D."/>
            <person name="Gnerre S."/>
            <person name="Grabherr M."/>
            <person name="Kellis M."/>
            <person name="Kleber M."/>
            <person name="Bardeleben C."/>
            <person name="Goodstadt L."/>
            <person name="Heger A."/>
            <person name="Hitte C."/>
            <person name="Kim L."/>
            <person name="Koepfli K.P."/>
            <person name="Parker H.G."/>
            <person name="Pollinger J.P."/>
            <person name="Searle S.M."/>
            <person name="Sutter N.B."/>
            <person name="Thomas R."/>
            <person name="Webber C."/>
            <person name="Baldwin J."/>
            <person name="Abebe A."/>
            <person name="Abouelleil A."/>
            <person name="Aftuck L."/>
            <person name="Ait-Zahra M."/>
            <person name="Aldredge T."/>
            <person name="Allen N."/>
            <person name="An P."/>
            <person name="Anderson S."/>
            <person name="Antoine C."/>
            <person name="Arachchi H."/>
            <person name="Aslam A."/>
            <person name="Ayotte L."/>
            <person name="Bachantsang P."/>
            <person name="Barry A."/>
            <person name="Bayul T."/>
            <person name="Benamara M."/>
            <person name="Berlin A."/>
            <person name="Bessette D."/>
            <person name="Blitshteyn B."/>
            <person name="Bloom T."/>
            <person name="Blye J."/>
            <person name="Boguslavskiy L."/>
            <person name="Bonnet C."/>
            <person name="Boukhgalter B."/>
            <person name="Brown A."/>
            <person name="Cahill P."/>
            <person name="Calixte N."/>
            <person name="Camarata J."/>
            <person name="Cheshatsang Y."/>
            <person name="Chu J."/>
            <person name="Citroen M."/>
            <person name="Collymore A."/>
            <person name="Cooke P."/>
            <person name="Dawoe T."/>
            <person name="Daza R."/>
            <person name="Decktor K."/>
            <person name="DeGray S."/>
            <person name="Dhargay N."/>
            <person name="Dooley K."/>
            <person name="Dooley K."/>
            <person name="Dorje P."/>
            <person name="Dorjee K."/>
            <person name="Dorris L."/>
            <person name="Duffey N."/>
            <person name="Dupes A."/>
            <person name="Egbiremolen O."/>
            <person name="Elong R."/>
            <person name="Falk J."/>
            <person name="Farina A."/>
            <person name="Faro S."/>
            <person name="Ferguson D."/>
            <person name="Ferreira P."/>
            <person name="Fisher S."/>
            <person name="FitzGerald M."/>
            <person name="Foley K."/>
            <person name="Foley C."/>
            <person name="Franke A."/>
            <person name="Friedrich D."/>
            <person name="Gage D."/>
            <person name="Garber M."/>
            <person name="Gearin G."/>
            <person name="Giannoukos G."/>
            <person name="Goode T."/>
            <person name="Goyette A."/>
            <person name="Graham J."/>
            <person name="Grandbois E."/>
            <person name="Gyaltsen K."/>
            <person name="Hafez N."/>
            <person name="Hagopian D."/>
            <person name="Hagos B."/>
            <person name="Hall J."/>
            <person name="Healy C."/>
            <person name="Hegarty R."/>
            <person name="Honan T."/>
            <person name="Horn A."/>
            <person name="Houde N."/>
            <person name="Hughes L."/>
            <person name="Hunnicutt L."/>
            <person name="Husby M."/>
            <person name="Jester B."/>
            <person name="Jones C."/>
            <person name="Kamat A."/>
            <person name="Kanga B."/>
            <person name="Kells C."/>
            <person name="Khazanovich D."/>
            <person name="Kieu A.C."/>
            <person name="Kisner P."/>
            <person name="Kumar M."/>
            <person name="Lance K."/>
            <person name="Landers T."/>
            <person name="Lara M."/>
            <person name="Lee W."/>
            <person name="Leger J.P."/>
            <person name="Lennon N."/>
            <person name="Leuper L."/>
            <person name="LeVine S."/>
            <person name="Liu J."/>
            <person name="Liu X."/>
            <person name="Lokyitsang Y."/>
            <person name="Lokyitsang T."/>
            <person name="Lui A."/>
            <person name="Macdonald J."/>
            <person name="Major J."/>
            <person name="Marabella R."/>
            <person name="Maru K."/>
            <person name="Matthews C."/>
            <person name="McDonough S."/>
            <person name="Mehta T."/>
            <person name="Meldrim J."/>
            <person name="Melnikov A."/>
            <person name="Meneus L."/>
            <person name="Mihalev A."/>
            <person name="Mihova T."/>
            <person name="Miller K."/>
            <person name="Mittelman R."/>
            <person name="Mlenga V."/>
            <person name="Mulrain L."/>
            <person name="Munson G."/>
            <person name="Navidi A."/>
            <person name="Naylor J."/>
            <person name="Nguyen T."/>
            <person name="Nguyen N."/>
            <person name="Nguyen C."/>
            <person name="Nguyen T."/>
            <person name="Nicol R."/>
            <person name="Norbu N."/>
            <person name="Norbu C."/>
            <person name="Novod N."/>
            <person name="Nyima T."/>
            <person name="Olandt P."/>
            <person name="O'Neill B."/>
            <person name="O'Neill K."/>
            <person name="Osman S."/>
            <person name="Oyono L."/>
            <person name="Patti C."/>
            <person name="Perrin D."/>
            <person name="Phunkhang P."/>
            <person name="Pierre F."/>
            <person name="Priest M."/>
            <person name="Rachupka A."/>
            <person name="Raghuraman S."/>
            <person name="Rameau R."/>
            <person name="Ray V."/>
            <person name="Raymond C."/>
            <person name="Rege F."/>
            <person name="Rise C."/>
            <person name="Rogers J."/>
            <person name="Rogov P."/>
            <person name="Sahalie J."/>
            <person name="Settipalli S."/>
            <person name="Sharpe T."/>
            <person name="Shea T."/>
            <person name="Sheehan M."/>
            <person name="Sherpa N."/>
            <person name="Shi J."/>
            <person name="Shih D."/>
            <person name="Sloan J."/>
            <person name="Smith C."/>
            <person name="Sparrow T."/>
            <person name="Stalker J."/>
            <person name="Stange-Thomann N."/>
            <person name="Stavropoulos S."/>
            <person name="Stone C."/>
            <person name="Stone S."/>
            <person name="Sykes S."/>
            <person name="Tchuinga P."/>
            <person name="Tenzing P."/>
            <person name="Tesfaye S."/>
            <person name="Thoulutsang D."/>
            <person name="Thoulutsang Y."/>
            <person name="Topham K."/>
            <person name="Topping I."/>
            <person name="Tsamla T."/>
            <person name="Vassiliev H."/>
            <person name="Venkataraman V."/>
            <person name="Vo A."/>
            <person name="Wangchuk T."/>
            <person name="Wangdi T."/>
            <person name="Weiand M."/>
            <person name="Wilkinson J."/>
            <person name="Wilson A."/>
            <person name="Yadav S."/>
            <person name="Yang S."/>
            <person name="Yang X."/>
            <person name="Young G."/>
            <person name="Yu Q."/>
            <person name="Zainoun J."/>
            <person name="Zembek L."/>
            <person name="Zimmer A."/>
            <person name="Lander E.S."/>
        </authorList>
    </citation>
    <scope>NUCLEOTIDE SEQUENCE [LARGE SCALE GENOMIC DNA]</scope>
    <source>
        <strain evidence="15">Boxer</strain>
    </source>
</reference>
<dbReference type="InterPro" id="IPR013083">
    <property type="entry name" value="Znf_RING/FYVE/PHD"/>
</dbReference>
<accession>A0A8C0NQS0</accession>
<evidence type="ECO:0000259" key="14">
    <source>
        <dbReference type="PROSITE" id="PS50178"/>
    </source>
</evidence>
<comment type="subcellular location">
    <subcellularLocation>
        <location evidence="11">Cytoplasm</location>
    </subcellularLocation>
    <subcellularLocation>
        <location evidence="1 11">Early endosome membrane</location>
        <topology evidence="1">Peripheral membrane protein</topology>
    </subcellularLocation>
</comment>
<dbReference type="CDD" id="cd15729">
    <property type="entry name" value="FYVE_endofin"/>
    <property type="match status" value="1"/>
</dbReference>
<evidence type="ECO:0000256" key="4">
    <source>
        <dbReference type="ARBA" id="ARBA00022723"/>
    </source>
</evidence>
<evidence type="ECO:0000256" key="3">
    <source>
        <dbReference type="ARBA" id="ARBA00022553"/>
    </source>
</evidence>
<dbReference type="Gene3D" id="3.30.1360.220">
    <property type="entry name" value="Domain of unknown function (DUF3480), N-terminal subdomain"/>
    <property type="match status" value="1"/>
</dbReference>
<keyword evidence="7" id="KW-0862">Zinc</keyword>
<dbReference type="Pfam" id="PF11979">
    <property type="entry name" value="SARA_C"/>
    <property type="match status" value="1"/>
</dbReference>
<feature type="compositionally biased region" description="Polar residues" evidence="13">
    <location>
        <begin position="468"/>
        <end position="481"/>
    </location>
</feature>
<dbReference type="FunFam" id="3.30.40.10:FF:000084">
    <property type="entry name" value="Zinc finger, FYVE domain-containing 9b"/>
    <property type="match status" value="1"/>
</dbReference>
<keyword evidence="3" id="KW-0597">Phosphoprotein</keyword>
<sequence length="1485" mass="163573">MDSYFKAAVSDLDKLLDDFEQNPDEQDYVQDEQNAFGSNHCSVSSELVSSQLTSLLQKDQQCINCCASSETCYETNQISLNKTLEGLTSIQNEKNVTGLDLLSSVDGGTSDEIQPLSIGRCNKPVCDLISDMGNLVHVTNSEEDIKQLLPDDFKSSADSLIGLDLSSVSETLCASPTDRGNNTVREEQNDVNSELQNREISGAEELGIKVDTTASDSCNYSGKENLKDQKISNQLEPVVDLNMPSALTQQSSKMFHAKDNLQHRDQPCVLQKANNCLVEEEVDVAVIAATECLKERDHTSALPCSFPKNEDLYVKDSNAKDENFKLPDFSFQEDRTAVFIKQAAKEGSRDMDLKDNQDVIQDSSPTLHVSDEEIYSSLTCLPVPGSLCGSLIENKAHGDCLLQNEHKDNIQDVVHEEIQKSVILGEEPLKENDLLKQEKCKNIIEQVGDRKVESNQMIIRVESLDYPGNTNSSAATESQMELSGANAPEFPDSCEGFPFSSNDIDGQDLDYFNIDEGMKSGALISDAELDAFLTEQYLQTNNIKSFEESANDSKSQMNQIDMKGLDDGSINNMYFNAETGANGESPGINMICETIDKQNTTENGGLSLGEKNTILVEQGLSNSKSEITNELSVSDINNQSIHVGGARPKQLFNIPSRPRGSKEPNKPDVPNMPESEPSITNTIVPTTCTPDATTDPQVSFNSNYIDIESNFEGGSTFVTVNEESLPANTCKEGLVLGQKQPTWVPDSEAPNCMNCQVKFTFTKRRHHCRACGKVFCGVCCNRKCKLQYLEKEARVCVVCFETISKGLSSKEQKRVWFADGILPNGEVADTTKLSSGSKRCSEDVSPLLPDTPLTVNTVDHAHSTTVEKANNEIEDITRNEIIQSPISQVPSVEKLPTNTGTEGLPTSCSFTPNDDVFAEIEGPPSPTGVLVPSNLPVASTSDYRLLCGIDKNVCNKISLLPNDEDSLPPLLVASGEKGSVPVVEEHPSHEQIILLLEGKSFHPVTFVLNANLLVNVKLVFYSSDKYWYFSTNGLHGLGQAEIIILLLCLPNEDTIPKDIFKLFITIYKDALKGKYIENLDNITFTESFLSSKDHGGFLFITPTFQKLDDLLLPSNPFLCGILIQKLEIPWAKVFPMRLMLRLGAEYKAYPAPLTSIRGRKPLFGEIGHTIMNLLVDLRNYQYTLHNIDQLLIHMEMGKSCIKIPRKKYNDVMKVINSSNEHVISIGASFSTEADSHLVCVQNDGIYQTQANSATGHPRKVTGASFVVFNGALKPSSGFLAKSSIVEDGLMVQITPETMDGLRLALREQKDFKITCGKVDAVDLREYVDICWVDSEEEGNKGVISSVDGISLQGFPSEKIKLEADFETDEKTVKCTEVFYFLKDQDLSVSATRYQFAKEIAMACSAALCPHLKTLKSNGMNKIGLRVSIDTDMVEFQAGSEGQLLPQHYLNDLDSALIPVIHGGTSDSTSLPLEIELVFFIIENLF</sequence>
<dbReference type="RefSeq" id="XP_038327451.1">
    <property type="nucleotide sequence ID" value="XM_038471523.1"/>
</dbReference>
<dbReference type="SUPFAM" id="SSF57903">
    <property type="entry name" value="FYVE/PHD zinc finger"/>
    <property type="match status" value="1"/>
</dbReference>
<feature type="domain" description="FYVE-type" evidence="14">
    <location>
        <begin position="746"/>
        <end position="804"/>
    </location>
</feature>
<protein>
    <recommendedName>
        <fullName evidence="11">Zinc finger FYVE domain-containing protein</fullName>
    </recommendedName>
</protein>